<gene>
    <name evidence="1" type="ORF">FNJ47_12645</name>
</gene>
<dbReference type="EMBL" id="VKHP01000039">
    <property type="protein sequence ID" value="NEU96662.1"/>
    <property type="molecule type" value="Genomic_DNA"/>
</dbReference>
<evidence type="ECO:0000313" key="2">
    <source>
        <dbReference type="Proteomes" id="UP000468531"/>
    </source>
</evidence>
<dbReference type="Proteomes" id="UP000468531">
    <property type="component" value="Unassembled WGS sequence"/>
</dbReference>
<sequence>MIEERKPYVAFGVDPAGVARATYELRCNDDEEAKRRAEDFLDEHEFVELWIDYKRIARLKRS</sequence>
<reference evidence="1 2" key="1">
    <citation type="journal article" date="2020" name="Arch. Microbiol.">
        <title>Bradyrhizobium uaiense sp. nov., a new highly efficient cowpea symbiont.</title>
        <authorList>
            <person name="Cabral Michel D."/>
            <person name="Azarias Guimaraes A."/>
            <person name="Martins da Costa E."/>
            <person name="Soares de Carvalho T."/>
            <person name="Balsanelli E."/>
            <person name="Willems A."/>
            <person name="Maltempi de Souza E."/>
            <person name="de Souza Moreira F.M."/>
        </authorList>
    </citation>
    <scope>NUCLEOTIDE SEQUENCE [LARGE SCALE GENOMIC DNA]</scope>
    <source>
        <strain evidence="1 2">UFLA 03-164</strain>
    </source>
</reference>
<dbReference type="AlphaFoldDB" id="A0A6P1BGN7"/>
<proteinExistence type="predicted"/>
<name>A0A6P1BGN7_9BRAD</name>
<organism evidence="1 2">
    <name type="scientific">Bradyrhizobium uaiense</name>
    <dbReference type="NCBI Taxonomy" id="2594946"/>
    <lineage>
        <taxon>Bacteria</taxon>
        <taxon>Pseudomonadati</taxon>
        <taxon>Pseudomonadota</taxon>
        <taxon>Alphaproteobacteria</taxon>
        <taxon>Hyphomicrobiales</taxon>
        <taxon>Nitrobacteraceae</taxon>
        <taxon>Bradyrhizobium</taxon>
    </lineage>
</organism>
<protein>
    <submittedName>
        <fullName evidence="1">Uncharacterized protein</fullName>
    </submittedName>
</protein>
<keyword evidence="2" id="KW-1185">Reference proteome</keyword>
<comment type="caution">
    <text evidence="1">The sequence shown here is derived from an EMBL/GenBank/DDBJ whole genome shotgun (WGS) entry which is preliminary data.</text>
</comment>
<evidence type="ECO:0000313" key="1">
    <source>
        <dbReference type="EMBL" id="NEU96662.1"/>
    </source>
</evidence>
<accession>A0A6P1BGN7</accession>